<dbReference type="PANTHER" id="PTHR47781:SF1">
    <property type="entry name" value="LARGE RIBOSOMAL SUBUNIT PROTEIN BL36B"/>
    <property type="match status" value="1"/>
</dbReference>
<dbReference type="InterPro" id="IPR047621">
    <property type="entry name" value="Ribosomal_L36_bact"/>
</dbReference>
<dbReference type="Pfam" id="PF00444">
    <property type="entry name" value="Ribosomal_L36"/>
    <property type="match status" value="1"/>
</dbReference>
<keyword evidence="2 4" id="KW-0689">Ribosomal protein</keyword>
<organism evidence="4">
    <name type="scientific">seawater metagenome</name>
    <dbReference type="NCBI Taxonomy" id="1561972"/>
    <lineage>
        <taxon>unclassified sequences</taxon>
        <taxon>metagenomes</taxon>
        <taxon>ecological metagenomes</taxon>
    </lineage>
</organism>
<gene>
    <name evidence="4" type="ORF">CPAV1605_206</name>
</gene>
<evidence type="ECO:0000256" key="1">
    <source>
        <dbReference type="ARBA" id="ARBA00007645"/>
    </source>
</evidence>
<dbReference type="GO" id="GO:0005840">
    <property type="term" value="C:ribosome"/>
    <property type="evidence" value="ECO:0007669"/>
    <property type="project" value="UniProtKB-KW"/>
</dbReference>
<dbReference type="InterPro" id="IPR035977">
    <property type="entry name" value="Ribosomal_bL36_sp"/>
</dbReference>
<dbReference type="HAMAP" id="MF_00251">
    <property type="entry name" value="Ribosomal_bL36"/>
    <property type="match status" value="1"/>
</dbReference>
<reference evidence="4" key="1">
    <citation type="submission" date="2019-09" db="EMBL/GenBank/DDBJ databases">
        <authorList>
            <person name="Needham M D."/>
        </authorList>
    </citation>
    <scope>NUCLEOTIDE SEQUENCE</scope>
</reference>
<dbReference type="GO" id="GO:1990904">
    <property type="term" value="C:ribonucleoprotein complex"/>
    <property type="evidence" value="ECO:0007669"/>
    <property type="project" value="UniProtKB-KW"/>
</dbReference>
<dbReference type="NCBIfam" id="TIGR01022">
    <property type="entry name" value="rpmJ_bact"/>
    <property type="match status" value="1"/>
</dbReference>
<keyword evidence="3" id="KW-0687">Ribonucleoprotein</keyword>
<dbReference type="SUPFAM" id="SSF57840">
    <property type="entry name" value="Ribosomal protein L36"/>
    <property type="match status" value="1"/>
</dbReference>
<dbReference type="PANTHER" id="PTHR47781">
    <property type="entry name" value="50S RIBOSOMAL PROTEIN L36 2"/>
    <property type="match status" value="1"/>
</dbReference>
<dbReference type="EMBL" id="CABVLZ010000001">
    <property type="protein sequence ID" value="VVU94484.1"/>
    <property type="molecule type" value="Genomic_DNA"/>
</dbReference>
<dbReference type="AlphaFoldDB" id="A0A5E8CII2"/>
<accession>A0A5E8CII2</accession>
<protein>
    <submittedName>
        <fullName evidence="4">Ribosomal protein L36</fullName>
    </submittedName>
</protein>
<name>A0A5E8CII2_9ZZZZ</name>
<dbReference type="InterPro" id="IPR000473">
    <property type="entry name" value="Ribosomal_bL36"/>
</dbReference>
<dbReference type="GO" id="GO:0006412">
    <property type="term" value="P:translation"/>
    <property type="evidence" value="ECO:0007669"/>
    <property type="project" value="InterPro"/>
</dbReference>
<evidence type="ECO:0000256" key="3">
    <source>
        <dbReference type="ARBA" id="ARBA00023274"/>
    </source>
</evidence>
<comment type="similarity">
    <text evidence="1">Belongs to the bacterial ribosomal protein bL36 family.</text>
</comment>
<evidence type="ECO:0000313" key="4">
    <source>
        <dbReference type="EMBL" id="VVU94484.1"/>
    </source>
</evidence>
<proteinExistence type="inferred from homology"/>
<sequence length="222" mass="26008">MINQELAKYMIDNLINCQDEKTQVELTDKKLKINTLNLPIPMPNPMPNKPEWLFCLAFESGQILNNTLILNKVSNCLEFTDRPFRQVNTLSTYDIQELWSVPDTNEIDMIPLEDDEEIIDVLEDSFLLDPPNAALYSNNKMAIISLRECVQDKDNLIFEFDYLTNSDILEKNLHKGALFIDMKVRASVKQRHRDCRVIRRKGRVYVINKQNSRYKARQELIK</sequence>
<evidence type="ECO:0000256" key="2">
    <source>
        <dbReference type="ARBA" id="ARBA00022980"/>
    </source>
</evidence>
<dbReference type="GO" id="GO:0003735">
    <property type="term" value="F:structural constituent of ribosome"/>
    <property type="evidence" value="ECO:0007669"/>
    <property type="project" value="InterPro"/>
</dbReference>